<accession>I3UYT9</accession>
<evidence type="ECO:0000313" key="2">
    <source>
        <dbReference type="Proteomes" id="UP000005268"/>
    </source>
</evidence>
<name>I3UYT9_PSEPU</name>
<sequence length="36" mass="4097">MPFAQFTLERAAFCGLAVGRVVADWHSNTTSFCYWI</sequence>
<dbReference type="KEGG" id="ppi:YSA_07200"/>
<dbReference type="Proteomes" id="UP000005268">
    <property type="component" value="Chromosome"/>
</dbReference>
<reference evidence="1 2" key="1">
    <citation type="journal article" date="2012" name="J. Bacteriol.">
        <title>Complete Genome Sequence of the Naphthalene-Degrading Pseudomonas putida Strain ND6.</title>
        <authorList>
            <person name="Li S."/>
            <person name="Zhao H."/>
            <person name="Li Y."/>
            <person name="Niu S."/>
            <person name="Cai B."/>
        </authorList>
    </citation>
    <scope>NUCLEOTIDE SEQUENCE [LARGE SCALE GENOMIC DNA]</scope>
    <source>
        <strain evidence="1 2">ND6</strain>
    </source>
</reference>
<dbReference type="AlphaFoldDB" id="I3UYT9"/>
<protein>
    <submittedName>
        <fullName evidence="1">Uncharacterized protein</fullName>
    </submittedName>
</protein>
<gene>
    <name evidence="1" type="ORF">YSA_07200</name>
</gene>
<proteinExistence type="predicted"/>
<organism evidence="1 2">
    <name type="scientific">Pseudomonas putida ND6</name>
    <dbReference type="NCBI Taxonomy" id="231023"/>
    <lineage>
        <taxon>Bacteria</taxon>
        <taxon>Pseudomonadati</taxon>
        <taxon>Pseudomonadota</taxon>
        <taxon>Gammaproteobacteria</taxon>
        <taxon>Pseudomonadales</taxon>
        <taxon>Pseudomonadaceae</taxon>
        <taxon>Pseudomonas</taxon>
    </lineage>
</organism>
<dbReference type="EMBL" id="CP003588">
    <property type="protein sequence ID" value="AFK70660.1"/>
    <property type="molecule type" value="Genomic_DNA"/>
</dbReference>
<evidence type="ECO:0000313" key="1">
    <source>
        <dbReference type="EMBL" id="AFK70660.1"/>
    </source>
</evidence>
<dbReference type="HOGENOM" id="CLU_3357873_0_0_6"/>